<sequence>MKQRFVTRTALMMVSGALLSATMPILPSHFDTTMTAQAATVIPYSTFTADFTALQTAVNMAGHKVQSEIGASFYADLKAEPEDAYSNYLGSFSDAIETFRNDVYDDYDYDEDGDMYLTTDFAPDWAALSSLYQQFKDRFSKAEQTQLASMYAAVVNEDDPDTITDNAYDFAQELSDAVVAWGADVTLAQPQSTDSQVTTTKTTTKTGSSTTNTNTKTVTTTAKKGTITQLKAHRTASKKSVKVTGTVKASKSANYARIKTYKGYRYAKLNRKHQFSKTIYAPKAKVVKVVAGHYAHGHFTAKTSTKTVHVK</sequence>
<dbReference type="PATRIC" id="fig|1423776.4.peg.2039"/>
<feature type="chain" id="PRO_5039132937" description="Surface layer protein A domain-containing protein" evidence="2">
    <location>
        <begin position="21"/>
        <end position="311"/>
    </location>
</feature>
<protein>
    <recommendedName>
        <fullName evidence="5">Surface layer protein A domain-containing protein</fullName>
    </recommendedName>
</protein>
<proteinExistence type="predicted"/>
<dbReference type="Proteomes" id="UP000051160">
    <property type="component" value="Unassembled WGS sequence"/>
</dbReference>
<dbReference type="OrthoDB" id="2272993at2"/>
<dbReference type="AlphaFoldDB" id="A0A0R1LNK1"/>
<accession>A0A0R1LNK1</accession>
<evidence type="ECO:0000313" key="3">
    <source>
        <dbReference type="EMBL" id="KRK97152.1"/>
    </source>
</evidence>
<feature type="region of interest" description="Disordered" evidence="1">
    <location>
        <begin position="194"/>
        <end position="216"/>
    </location>
</feature>
<feature type="compositionally biased region" description="Low complexity" evidence="1">
    <location>
        <begin position="197"/>
        <end position="216"/>
    </location>
</feature>
<evidence type="ECO:0008006" key="5">
    <source>
        <dbReference type="Google" id="ProtNLM"/>
    </source>
</evidence>
<comment type="caution">
    <text evidence="3">The sequence shown here is derived from an EMBL/GenBank/DDBJ whole genome shotgun (WGS) entry which is preliminary data.</text>
</comment>
<keyword evidence="2" id="KW-0732">Signal</keyword>
<feature type="signal peptide" evidence="2">
    <location>
        <begin position="1"/>
        <end position="20"/>
    </location>
</feature>
<name>A0A0R1LNK1_9LACO</name>
<evidence type="ECO:0000256" key="2">
    <source>
        <dbReference type="SAM" id="SignalP"/>
    </source>
</evidence>
<keyword evidence="4" id="KW-1185">Reference proteome</keyword>
<evidence type="ECO:0000256" key="1">
    <source>
        <dbReference type="SAM" id="MobiDB-lite"/>
    </source>
</evidence>
<evidence type="ECO:0000313" key="4">
    <source>
        <dbReference type="Proteomes" id="UP000051160"/>
    </source>
</evidence>
<dbReference type="RefSeq" id="WP_056948941.1">
    <property type="nucleotide sequence ID" value="NZ_AZEE01000030.1"/>
</dbReference>
<reference evidence="3 4" key="1">
    <citation type="journal article" date="2015" name="Genome Announc.">
        <title>Expanding the biotechnology potential of lactobacilli through comparative genomics of 213 strains and associated genera.</title>
        <authorList>
            <person name="Sun Z."/>
            <person name="Harris H.M."/>
            <person name="McCann A."/>
            <person name="Guo C."/>
            <person name="Argimon S."/>
            <person name="Zhang W."/>
            <person name="Yang X."/>
            <person name="Jeffery I.B."/>
            <person name="Cooney J.C."/>
            <person name="Kagawa T.F."/>
            <person name="Liu W."/>
            <person name="Song Y."/>
            <person name="Salvetti E."/>
            <person name="Wrobel A."/>
            <person name="Rasinkangas P."/>
            <person name="Parkhill J."/>
            <person name="Rea M.C."/>
            <person name="O'Sullivan O."/>
            <person name="Ritari J."/>
            <person name="Douillard F.P."/>
            <person name="Paul Ross R."/>
            <person name="Yang R."/>
            <person name="Briner A.E."/>
            <person name="Felis G.E."/>
            <person name="de Vos W.M."/>
            <person name="Barrangou R."/>
            <person name="Klaenhammer T.R."/>
            <person name="Caufield P.W."/>
            <person name="Cui Y."/>
            <person name="Zhang H."/>
            <person name="O'Toole P.W."/>
        </authorList>
    </citation>
    <scope>NUCLEOTIDE SEQUENCE [LARGE SCALE GENOMIC DNA]</scope>
    <source>
        <strain evidence="3 4">DSM 19909</strain>
    </source>
</reference>
<dbReference type="EMBL" id="AZEE01000030">
    <property type="protein sequence ID" value="KRK97152.1"/>
    <property type="molecule type" value="Genomic_DNA"/>
</dbReference>
<organism evidence="3 4">
    <name type="scientific">Secundilactobacillus odoratitofui DSM 19909 = JCM 15043</name>
    <dbReference type="NCBI Taxonomy" id="1423776"/>
    <lineage>
        <taxon>Bacteria</taxon>
        <taxon>Bacillati</taxon>
        <taxon>Bacillota</taxon>
        <taxon>Bacilli</taxon>
        <taxon>Lactobacillales</taxon>
        <taxon>Lactobacillaceae</taxon>
        <taxon>Secundilactobacillus</taxon>
    </lineage>
</organism>
<gene>
    <name evidence="3" type="ORF">FD04_GL002013</name>
</gene>